<dbReference type="OrthoDB" id="5637022at2"/>
<accession>A0A0W0TVS0</accession>
<dbReference type="Proteomes" id="UP000054698">
    <property type="component" value="Unassembled WGS sequence"/>
</dbReference>
<evidence type="ECO:0008006" key="5">
    <source>
        <dbReference type="Google" id="ProtNLM"/>
    </source>
</evidence>
<sequence length="311" mass="36191">MPSKQRALSPEQNQFIDSLQVFAFQPEESFYSYPFDERLRLLEERILLAKRYLAKKEGGNTSKQSPSFWAKSKLEAFKNTLSGSGVKQAEQPPRAIFVAPEYLFKNLSEFCYKRYCTQEQKNQFKKRLQALSVDTDMLIVPGTMCWYKKGADQENYYRNTAYFFYRGDLQKYKKRNPHTNYDFDYTNEGFLNLMDLRRVYFKSGQLDTPVKNYFGLKIGIEICFDSVQGELVDFIKTNNLSIDVQLIIADGAKKPVLVKQEGVLFVKLERNPLQTKLGTIIKIDNKHVELKPAIALGKLEEENDLTCFQFK</sequence>
<dbReference type="SUPFAM" id="SSF56317">
    <property type="entry name" value="Carbon-nitrogen hydrolase"/>
    <property type="match status" value="1"/>
</dbReference>
<dbReference type="EMBL" id="LNYB01000049">
    <property type="protein sequence ID" value="KTC99811.1"/>
    <property type="molecule type" value="Genomic_DNA"/>
</dbReference>
<reference evidence="1 3" key="1">
    <citation type="submission" date="2015-11" db="EMBL/GenBank/DDBJ databases">
        <title>Genomic analysis of 38 Legionella species identifies large and diverse effector repertoires.</title>
        <authorList>
            <person name="Burstein D."/>
            <person name="Amaro F."/>
            <person name="Zusman T."/>
            <person name="Lifshitz Z."/>
            <person name="Cohen O."/>
            <person name="Gilbert J.A."/>
            <person name="Pupko T."/>
            <person name="Shuman H.A."/>
            <person name="Segal G."/>
        </authorList>
    </citation>
    <scope>NUCLEOTIDE SEQUENCE [LARGE SCALE GENOMIC DNA]</scope>
    <source>
        <strain evidence="1 3">WO-44C</strain>
    </source>
</reference>
<dbReference type="Gene3D" id="3.60.110.10">
    <property type="entry name" value="Carbon-nitrogen hydrolase"/>
    <property type="match status" value="1"/>
</dbReference>
<dbReference type="PATRIC" id="fig|453.4.peg.1496"/>
<gene>
    <name evidence="1" type="ORF">Lfee_1372</name>
    <name evidence="2" type="ORF">NCTC12022_00136</name>
</gene>
<protein>
    <recommendedName>
        <fullName evidence="5">Carbon-nitrogen hydrolase</fullName>
    </recommendedName>
</protein>
<organism evidence="1 3">
    <name type="scientific">Legionella feeleii</name>
    <dbReference type="NCBI Taxonomy" id="453"/>
    <lineage>
        <taxon>Bacteria</taxon>
        <taxon>Pseudomonadati</taxon>
        <taxon>Pseudomonadota</taxon>
        <taxon>Gammaproteobacteria</taxon>
        <taxon>Legionellales</taxon>
        <taxon>Legionellaceae</taxon>
        <taxon>Legionella</taxon>
    </lineage>
</organism>
<name>A0A0W0TVS0_9GAMM</name>
<evidence type="ECO:0000313" key="4">
    <source>
        <dbReference type="Proteomes" id="UP000251942"/>
    </source>
</evidence>
<dbReference type="EMBL" id="UASS01000001">
    <property type="protein sequence ID" value="SPX59315.1"/>
    <property type="molecule type" value="Genomic_DNA"/>
</dbReference>
<dbReference type="STRING" id="453.Lfee_1372"/>
<evidence type="ECO:0000313" key="3">
    <source>
        <dbReference type="Proteomes" id="UP000054698"/>
    </source>
</evidence>
<evidence type="ECO:0000313" key="2">
    <source>
        <dbReference type="EMBL" id="SPX59315.1"/>
    </source>
</evidence>
<proteinExistence type="predicted"/>
<dbReference type="AlphaFoldDB" id="A0A0W0TVS0"/>
<evidence type="ECO:0000313" key="1">
    <source>
        <dbReference type="EMBL" id="KTC99811.1"/>
    </source>
</evidence>
<keyword evidence="3" id="KW-1185">Reference proteome</keyword>
<reference evidence="2 4" key="2">
    <citation type="submission" date="2018-06" db="EMBL/GenBank/DDBJ databases">
        <authorList>
            <consortium name="Pathogen Informatics"/>
            <person name="Doyle S."/>
        </authorList>
    </citation>
    <scope>NUCLEOTIDE SEQUENCE [LARGE SCALE GENOMIC DNA]</scope>
    <source>
        <strain evidence="2 4">NCTC12022</strain>
    </source>
</reference>
<dbReference type="RefSeq" id="WP_058445210.1">
    <property type="nucleotide sequence ID" value="NZ_CAAAHT010000052.1"/>
</dbReference>
<dbReference type="InterPro" id="IPR036526">
    <property type="entry name" value="C-N_Hydrolase_sf"/>
</dbReference>
<dbReference type="Proteomes" id="UP000251942">
    <property type="component" value="Unassembled WGS sequence"/>
</dbReference>